<keyword evidence="2" id="KW-1185">Reference proteome</keyword>
<dbReference type="Proteomes" id="UP000320580">
    <property type="component" value="Chromosome"/>
</dbReference>
<protein>
    <submittedName>
        <fullName evidence="1">Uncharacterized protein</fullName>
    </submittedName>
</protein>
<organism evidence="1 2">
    <name type="scientific">Streptomyces qinzhouensis</name>
    <dbReference type="NCBI Taxonomy" id="2599401"/>
    <lineage>
        <taxon>Bacteria</taxon>
        <taxon>Bacillati</taxon>
        <taxon>Actinomycetota</taxon>
        <taxon>Actinomycetes</taxon>
        <taxon>Kitasatosporales</taxon>
        <taxon>Streptomycetaceae</taxon>
        <taxon>Streptomyces</taxon>
    </lineage>
</organism>
<name>A0A5B8ICM4_9ACTN</name>
<evidence type="ECO:0000313" key="2">
    <source>
        <dbReference type="Proteomes" id="UP000320580"/>
    </source>
</evidence>
<dbReference type="OrthoDB" id="3846417at2"/>
<sequence length="761" mass="81399">MDFDTLLHGNFSKLDAAVTDWGTLVKNLKSLDTAANEGLKATAYGADWRGVNSDVSRNFIGKTVGEFADAHTQAESIRNILKDTAGELRGFKGELDEAISTAQSRNISVRPDGPGFLVRAADGDAGKEVKQGDVDGVRDRIQGILAKATESDSTASRVLRALVAQAEKGFGDASYQDRDQAANAVKKAEELAALAKKEPSKLTAEEFDRLNAGLAEYNKDDLFASTFAQQLGAQGTLDFWAKLNDPNARDYPADGKRLDQYAELQKNLGLTLANATQSGSPEMSVWKSDMLQAVDKPVGGLNGISGYVVMSNLMRWGDYDDSFLNSYGTGMMAREQEGIRNGQRPEQIWGYHGGGLWPHLNATGTDFGFDPMTGYMKALSNSPDAATAFFNAEFIDKDAEGNPFKRDTDDDGKKGHVDLSNFQYLFEERDWMREEDSEGEQSISGKNYLAAALEAATTGHPAGELPTSATVAHSPEQASLYKNIVESVSDNPDRLLKNGYMSDSFGQMTAEYMPDINRAFSAGEKGEADVFIAPGATADLDQGDATRFLYALGRNPEGYAAVTLGQHNYTSNLLEYHAANPDAFIKDDKGVTASLRSAEVMGEVQGILGGGRAYEAEVQGAAHDAKYNGALDAASTWGGALAGTGIGLLVAPTAGPGAIVAADLAGTFAEVAIGSITDGMRKDSTDDVLYRNGTKWDSTHDDTYRLLEREAAAAGEAAKAPNPALERTIAAAAERGFDHATTNVKNHIDGEAIPRTLDSEK</sequence>
<accession>A0A5B8ICM4</accession>
<gene>
    <name evidence="1" type="ORF">FQU76_02840</name>
</gene>
<dbReference type="AlphaFoldDB" id="A0A5B8ICM4"/>
<reference evidence="1 2" key="1">
    <citation type="submission" date="2019-07" db="EMBL/GenBank/DDBJ databases">
        <authorList>
            <person name="Zhu P."/>
        </authorList>
    </citation>
    <scope>NUCLEOTIDE SEQUENCE [LARGE SCALE GENOMIC DNA]</scope>
    <source>
        <strain evidence="1 2">SSL-25</strain>
    </source>
</reference>
<proteinExistence type="predicted"/>
<evidence type="ECO:0000313" key="1">
    <source>
        <dbReference type="EMBL" id="QDY75622.1"/>
    </source>
</evidence>
<dbReference type="RefSeq" id="WP_146478933.1">
    <property type="nucleotide sequence ID" value="NZ_CP042266.1"/>
</dbReference>
<dbReference type="EMBL" id="CP042266">
    <property type="protein sequence ID" value="QDY75622.1"/>
    <property type="molecule type" value="Genomic_DNA"/>
</dbReference>
<dbReference type="KEGG" id="sqz:FQU76_02840"/>